<dbReference type="OrthoDB" id="3647at2759"/>
<keyword evidence="5" id="KW-0808">Transferase</keyword>
<evidence type="ECO:0000256" key="2">
    <source>
        <dbReference type="ARBA" id="ARBA00022803"/>
    </source>
</evidence>
<dbReference type="InterPro" id="IPR011990">
    <property type="entry name" value="TPR-like_helical_dom_sf"/>
</dbReference>
<dbReference type="KEGG" id="fcy:FRACYDRAFT_194859"/>
<dbReference type="SUPFAM" id="SSF48452">
    <property type="entry name" value="TPR-like"/>
    <property type="match status" value="1"/>
</dbReference>
<protein>
    <submittedName>
        <fullName evidence="5">S-adenosyl-L-methionine-dependent methyltransferase</fullName>
    </submittedName>
</protein>
<dbReference type="GO" id="GO:0008168">
    <property type="term" value="F:methyltransferase activity"/>
    <property type="evidence" value="ECO:0007669"/>
    <property type="project" value="UniProtKB-KW"/>
</dbReference>
<keyword evidence="5" id="KW-0489">Methyltransferase</keyword>
<gene>
    <name evidence="5" type="ORF">FRACYDRAFT_194859</name>
</gene>
<dbReference type="InterPro" id="IPR019734">
    <property type="entry name" value="TPR_rpt"/>
</dbReference>
<dbReference type="PANTHER" id="PTHR44943:SF4">
    <property type="entry name" value="TPR REPEAT-CONTAINING PROTEIN MJ0798"/>
    <property type="match status" value="1"/>
</dbReference>
<reference evidence="5 6" key="1">
    <citation type="submission" date="2016-09" db="EMBL/GenBank/DDBJ databases">
        <title>Extensive genetic diversity and differential bi-allelic expression allows diatom success in the polar Southern Ocean.</title>
        <authorList>
            <consortium name="DOE Joint Genome Institute"/>
            <person name="Mock T."/>
            <person name="Otillar R.P."/>
            <person name="Strauss J."/>
            <person name="Dupont C."/>
            <person name="Frickenhaus S."/>
            <person name="Maumus F."/>
            <person name="Mcmullan M."/>
            <person name="Sanges R."/>
            <person name="Schmutz J."/>
            <person name="Toseland A."/>
            <person name="Valas R."/>
            <person name="Veluchamy A."/>
            <person name="Ward B.J."/>
            <person name="Allen A."/>
            <person name="Barry K."/>
            <person name="Falciatore A."/>
            <person name="Ferrante M."/>
            <person name="Fortunato A.E."/>
            <person name="Gloeckner G."/>
            <person name="Gruber A."/>
            <person name="Hipkin R."/>
            <person name="Janech M."/>
            <person name="Kroth P."/>
            <person name="Leese F."/>
            <person name="Lindquist E."/>
            <person name="Lyon B.R."/>
            <person name="Martin J."/>
            <person name="Mayer C."/>
            <person name="Parker M."/>
            <person name="Quesneville H."/>
            <person name="Raymond J."/>
            <person name="Uhlig C."/>
            <person name="Valentin K.U."/>
            <person name="Worden A.Z."/>
            <person name="Armbrust E.V."/>
            <person name="Bowler C."/>
            <person name="Green B."/>
            <person name="Moulton V."/>
            <person name="Van Oosterhout C."/>
            <person name="Grigoriev I."/>
        </authorList>
    </citation>
    <scope>NUCLEOTIDE SEQUENCE [LARGE SCALE GENOMIC DNA]</scope>
    <source>
        <strain evidence="5 6">CCMP1102</strain>
    </source>
</reference>
<dbReference type="SUPFAM" id="SSF53335">
    <property type="entry name" value="S-adenosyl-L-methionine-dependent methyltransferases"/>
    <property type="match status" value="1"/>
</dbReference>
<keyword evidence="6" id="KW-1185">Reference proteome</keyword>
<dbReference type="Gene3D" id="1.25.40.10">
    <property type="entry name" value="Tetratricopeptide repeat domain"/>
    <property type="match status" value="2"/>
</dbReference>
<dbReference type="InParanoid" id="A0A1E7EUC8"/>
<feature type="signal peptide" evidence="3">
    <location>
        <begin position="1"/>
        <end position="24"/>
    </location>
</feature>
<dbReference type="EMBL" id="KV784375">
    <property type="protein sequence ID" value="OEU09404.1"/>
    <property type="molecule type" value="Genomic_DNA"/>
</dbReference>
<dbReference type="PANTHER" id="PTHR44943">
    <property type="entry name" value="CELLULOSE SYNTHASE OPERON PROTEIN C"/>
    <property type="match status" value="1"/>
</dbReference>
<evidence type="ECO:0000256" key="1">
    <source>
        <dbReference type="ARBA" id="ARBA00022737"/>
    </source>
</evidence>
<dbReference type="Proteomes" id="UP000095751">
    <property type="component" value="Unassembled WGS sequence"/>
</dbReference>
<dbReference type="CDD" id="cd02440">
    <property type="entry name" value="AdoMet_MTases"/>
    <property type="match status" value="1"/>
</dbReference>
<dbReference type="Pfam" id="PF13649">
    <property type="entry name" value="Methyltransf_25"/>
    <property type="match status" value="1"/>
</dbReference>
<keyword evidence="2" id="KW-0802">TPR repeat</keyword>
<feature type="chain" id="PRO_5009192248" evidence="3">
    <location>
        <begin position="25"/>
        <end position="508"/>
    </location>
</feature>
<keyword evidence="3" id="KW-0732">Signal</keyword>
<evidence type="ECO:0000259" key="4">
    <source>
        <dbReference type="Pfam" id="PF13649"/>
    </source>
</evidence>
<proteinExistence type="predicted"/>
<dbReference type="Gene3D" id="3.40.50.150">
    <property type="entry name" value="Vaccinia Virus protein VP39"/>
    <property type="match status" value="1"/>
</dbReference>
<evidence type="ECO:0000313" key="6">
    <source>
        <dbReference type="Proteomes" id="UP000095751"/>
    </source>
</evidence>
<evidence type="ECO:0000256" key="3">
    <source>
        <dbReference type="SAM" id="SignalP"/>
    </source>
</evidence>
<dbReference type="AlphaFoldDB" id="A0A1E7EUC8"/>
<feature type="domain" description="Methyltransferase" evidence="4">
    <location>
        <begin position="331"/>
        <end position="412"/>
    </location>
</feature>
<dbReference type="InterPro" id="IPR041698">
    <property type="entry name" value="Methyltransf_25"/>
</dbReference>
<evidence type="ECO:0000313" key="5">
    <source>
        <dbReference type="EMBL" id="OEU09404.1"/>
    </source>
</evidence>
<sequence length="508" mass="56811">MNFLCRCCLLLFLSSLLIISSVDADGAGKQHSSAEDYLYLGSTALSEDDNSKAIDLYEKGIAALKDDGSESIITILSLETNLATAYSAIGGDVREKIIEHYEKAISAYDQIDPIDDKEIIEDAKSIASQSYFFYGMVLQDMEGTQQKSLEMYAHAVVLDPNLWAAWGNLGAVFHDHVKNYDEALNAYNKAYDVLTEQKNPTDPPADPKPILSQLQYRIGLCLTKNPDRKCALEGDPQTPVSCKEMANHAYSLAVQYDPDNESAKHMLATLTADATMKRASNKYVKDLFDRYAHDFEHSLVEELGYDGYARLRRGFDRAFGGRESLPTFSKVVDAGCGTGLVGEQFRNISSHLIGVDLSEAILDEAERLRPNLYNERIVGDITEVFRRKKPISLIVAADSFIYFGDLDPLFDAIEDGLDHEAYIAFTLENTDAETESTLNESKPDWRWQLTASGRFAHRKEYATKVGLAHGLTLIHYEKLDGFRHDHGKDVRGHLFVMQKGSSHKKDEL</sequence>
<dbReference type="SMART" id="SM00028">
    <property type="entry name" value="TPR"/>
    <property type="match status" value="2"/>
</dbReference>
<keyword evidence="1" id="KW-0677">Repeat</keyword>
<name>A0A1E7EUC8_9STRA</name>
<dbReference type="GO" id="GO:0032259">
    <property type="term" value="P:methylation"/>
    <property type="evidence" value="ECO:0007669"/>
    <property type="project" value="UniProtKB-KW"/>
</dbReference>
<dbReference type="InterPro" id="IPR029063">
    <property type="entry name" value="SAM-dependent_MTases_sf"/>
</dbReference>
<dbReference type="InterPro" id="IPR051685">
    <property type="entry name" value="Ycf3/AcsC/BcsC/TPR_MFPF"/>
</dbReference>
<accession>A0A1E7EUC8</accession>
<organism evidence="5 6">
    <name type="scientific">Fragilariopsis cylindrus CCMP1102</name>
    <dbReference type="NCBI Taxonomy" id="635003"/>
    <lineage>
        <taxon>Eukaryota</taxon>
        <taxon>Sar</taxon>
        <taxon>Stramenopiles</taxon>
        <taxon>Ochrophyta</taxon>
        <taxon>Bacillariophyta</taxon>
        <taxon>Bacillariophyceae</taxon>
        <taxon>Bacillariophycidae</taxon>
        <taxon>Bacillariales</taxon>
        <taxon>Bacillariaceae</taxon>
        <taxon>Fragilariopsis</taxon>
    </lineage>
</organism>